<evidence type="ECO:0000313" key="1">
    <source>
        <dbReference type="EMBL" id="DAD21976.1"/>
    </source>
</evidence>
<organism evidence="1 2">
    <name type="scientific">Nelumbo nucifera</name>
    <name type="common">Sacred lotus</name>
    <dbReference type="NCBI Taxonomy" id="4432"/>
    <lineage>
        <taxon>Eukaryota</taxon>
        <taxon>Viridiplantae</taxon>
        <taxon>Streptophyta</taxon>
        <taxon>Embryophyta</taxon>
        <taxon>Tracheophyta</taxon>
        <taxon>Spermatophyta</taxon>
        <taxon>Magnoliopsida</taxon>
        <taxon>Proteales</taxon>
        <taxon>Nelumbonaceae</taxon>
        <taxon>Nelumbo</taxon>
    </lineage>
</organism>
<protein>
    <submittedName>
        <fullName evidence="1">Uncharacterized protein</fullName>
    </submittedName>
</protein>
<dbReference type="AlphaFoldDB" id="A0A822XSU7"/>
<name>A0A822XSU7_NELNU</name>
<evidence type="ECO:0000313" key="2">
    <source>
        <dbReference type="Proteomes" id="UP000607653"/>
    </source>
</evidence>
<dbReference type="Proteomes" id="UP000607653">
    <property type="component" value="Unassembled WGS sequence"/>
</dbReference>
<sequence length="37" mass="4587">MYICTPLISRFDESAEIKQRKNFLKNKRFSTRRFFSK</sequence>
<dbReference type="EMBL" id="DUZY01000001">
    <property type="protein sequence ID" value="DAD21976.1"/>
    <property type="molecule type" value="Genomic_DNA"/>
</dbReference>
<gene>
    <name evidence="1" type="ORF">HUJ06_023439</name>
</gene>
<reference evidence="1 2" key="1">
    <citation type="journal article" date="2020" name="Mol. Biol. Evol.">
        <title>Distinct Expression and Methylation Patterns for Genes with Different Fates following a Single Whole-Genome Duplication in Flowering Plants.</title>
        <authorList>
            <person name="Shi T."/>
            <person name="Rahmani R.S."/>
            <person name="Gugger P.F."/>
            <person name="Wang M."/>
            <person name="Li H."/>
            <person name="Zhang Y."/>
            <person name="Li Z."/>
            <person name="Wang Q."/>
            <person name="Van de Peer Y."/>
            <person name="Marchal K."/>
            <person name="Chen J."/>
        </authorList>
    </citation>
    <scope>NUCLEOTIDE SEQUENCE [LARGE SCALE GENOMIC DNA]</scope>
    <source>
        <tissue evidence="1">Leaf</tissue>
    </source>
</reference>
<comment type="caution">
    <text evidence="1">The sequence shown here is derived from an EMBL/GenBank/DDBJ whole genome shotgun (WGS) entry which is preliminary data.</text>
</comment>
<keyword evidence="2" id="KW-1185">Reference proteome</keyword>
<accession>A0A822XSU7</accession>
<proteinExistence type="predicted"/>